<evidence type="ECO:0000313" key="1">
    <source>
        <dbReference type="EMBL" id="KAG2561765.1"/>
    </source>
</evidence>
<name>A0A8T0PKX2_PANVG</name>
<dbReference type="AlphaFoldDB" id="A0A8T0PKX2"/>
<proteinExistence type="predicted"/>
<gene>
    <name evidence="1" type="ORF">PVAP13_8KG143401</name>
</gene>
<comment type="caution">
    <text evidence="1">The sequence shown here is derived from an EMBL/GenBank/DDBJ whole genome shotgun (WGS) entry which is preliminary data.</text>
</comment>
<protein>
    <submittedName>
        <fullName evidence="1">Uncharacterized protein</fullName>
    </submittedName>
</protein>
<evidence type="ECO:0000313" key="2">
    <source>
        <dbReference type="Proteomes" id="UP000823388"/>
    </source>
</evidence>
<dbReference type="EMBL" id="CM029051">
    <property type="protein sequence ID" value="KAG2561765.1"/>
    <property type="molecule type" value="Genomic_DNA"/>
</dbReference>
<accession>A0A8T0PKX2</accession>
<sequence>MMIMKQTSPMRPIACESDDIILMAPMSCNMSSAAIVSARILDSANATSSGMFLSSISRCSSTVFEVNGRVGFVEEGSTFYTPHTLMISGA</sequence>
<organism evidence="1 2">
    <name type="scientific">Panicum virgatum</name>
    <name type="common">Blackwell switchgrass</name>
    <dbReference type="NCBI Taxonomy" id="38727"/>
    <lineage>
        <taxon>Eukaryota</taxon>
        <taxon>Viridiplantae</taxon>
        <taxon>Streptophyta</taxon>
        <taxon>Embryophyta</taxon>
        <taxon>Tracheophyta</taxon>
        <taxon>Spermatophyta</taxon>
        <taxon>Magnoliopsida</taxon>
        <taxon>Liliopsida</taxon>
        <taxon>Poales</taxon>
        <taxon>Poaceae</taxon>
        <taxon>PACMAD clade</taxon>
        <taxon>Panicoideae</taxon>
        <taxon>Panicodae</taxon>
        <taxon>Paniceae</taxon>
        <taxon>Panicinae</taxon>
        <taxon>Panicum</taxon>
        <taxon>Panicum sect. Hiantes</taxon>
    </lineage>
</organism>
<dbReference type="Proteomes" id="UP000823388">
    <property type="component" value="Chromosome 8K"/>
</dbReference>
<reference evidence="1" key="1">
    <citation type="submission" date="2020-05" db="EMBL/GenBank/DDBJ databases">
        <title>WGS assembly of Panicum virgatum.</title>
        <authorList>
            <person name="Lovell J.T."/>
            <person name="Jenkins J."/>
            <person name="Shu S."/>
            <person name="Juenger T.E."/>
            <person name="Schmutz J."/>
        </authorList>
    </citation>
    <scope>NUCLEOTIDE SEQUENCE</scope>
    <source>
        <strain evidence="1">AP13</strain>
    </source>
</reference>
<keyword evidence="2" id="KW-1185">Reference proteome</keyword>